<sequence length="59" mass="6470">MTAKDIVSSISARIVADYSKLASMTREELFAEHDRICLSTPGLSAPCKGLRLVEYSSNH</sequence>
<reference evidence="1 2" key="1">
    <citation type="submission" date="2022-12" db="EMBL/GenBank/DDBJ databases">
        <title>Polyphasic characterization of Geotalea uranireducens NIT-SL11 newly isolated from a complex of sewage sludge and microbially reduced graphene oxide.</title>
        <authorList>
            <person name="Xie L."/>
            <person name="Yoshida N."/>
            <person name="Meng L."/>
        </authorList>
    </citation>
    <scope>NUCLEOTIDE SEQUENCE [LARGE SCALE GENOMIC DNA]</scope>
    <source>
        <strain evidence="1 2">NIT-SL11</strain>
    </source>
</reference>
<organism evidence="1 2">
    <name type="scientific">Geotalea uraniireducens</name>
    <dbReference type="NCBI Taxonomy" id="351604"/>
    <lineage>
        <taxon>Bacteria</taxon>
        <taxon>Pseudomonadati</taxon>
        <taxon>Thermodesulfobacteriota</taxon>
        <taxon>Desulfuromonadia</taxon>
        <taxon>Geobacterales</taxon>
        <taxon>Geobacteraceae</taxon>
        <taxon>Geotalea</taxon>
    </lineage>
</organism>
<evidence type="ECO:0000313" key="2">
    <source>
        <dbReference type="Proteomes" id="UP001317705"/>
    </source>
</evidence>
<keyword evidence="2" id="KW-1185">Reference proteome</keyword>
<name>A0ABM8EPN5_9BACT</name>
<proteinExistence type="predicted"/>
<evidence type="ECO:0000313" key="1">
    <source>
        <dbReference type="EMBL" id="BDV44561.1"/>
    </source>
</evidence>
<protein>
    <submittedName>
        <fullName evidence="1">Uncharacterized protein</fullName>
    </submittedName>
</protein>
<gene>
    <name evidence="1" type="ORF">GURASL_34840</name>
</gene>
<dbReference type="Proteomes" id="UP001317705">
    <property type="component" value="Chromosome"/>
</dbReference>
<accession>A0ABM8EPN5</accession>
<dbReference type="EMBL" id="AP027151">
    <property type="protein sequence ID" value="BDV44561.1"/>
    <property type="molecule type" value="Genomic_DNA"/>
</dbReference>